<reference evidence="2 3" key="1">
    <citation type="submission" date="2019-03" db="EMBL/GenBank/DDBJ databases">
        <title>Single cell metagenomics reveals metabolic interactions within the superorganism composed of flagellate Streblomastix strix and complex community of Bacteroidetes bacteria on its surface.</title>
        <authorList>
            <person name="Treitli S.C."/>
            <person name="Kolisko M."/>
            <person name="Husnik F."/>
            <person name="Keeling P."/>
            <person name="Hampl V."/>
        </authorList>
    </citation>
    <scope>NUCLEOTIDE SEQUENCE [LARGE SCALE GENOMIC DNA]</scope>
    <source>
        <strain evidence="2">ST1C</strain>
    </source>
</reference>
<protein>
    <submittedName>
        <fullName evidence="2">Uncharacterized protein</fullName>
    </submittedName>
</protein>
<dbReference type="AlphaFoldDB" id="A0A5J4UWI9"/>
<comment type="caution">
    <text evidence="2">The sequence shown here is derived from an EMBL/GenBank/DDBJ whole genome shotgun (WGS) entry which is preliminary data.</text>
</comment>
<evidence type="ECO:0000313" key="2">
    <source>
        <dbReference type="EMBL" id="KAA6374261.1"/>
    </source>
</evidence>
<evidence type="ECO:0000256" key="1">
    <source>
        <dbReference type="SAM" id="MobiDB-lite"/>
    </source>
</evidence>
<accession>A0A5J4UWI9</accession>
<gene>
    <name evidence="2" type="ORF">EZS28_030213</name>
</gene>
<proteinExistence type="predicted"/>
<organism evidence="2 3">
    <name type="scientific">Streblomastix strix</name>
    <dbReference type="NCBI Taxonomy" id="222440"/>
    <lineage>
        <taxon>Eukaryota</taxon>
        <taxon>Metamonada</taxon>
        <taxon>Preaxostyla</taxon>
        <taxon>Oxymonadida</taxon>
        <taxon>Streblomastigidae</taxon>
        <taxon>Streblomastix</taxon>
    </lineage>
</organism>
<sequence>MVEQFNTAGGSCQENDVQTTWSLSCINAYIRNIRNFISLRQKYKPFLPPFLLPGLRPEEYEDMFNDVEVPEDLPQDHNQQESEGNQNQRSKVKEFILLKQCGEQLEELGGAEEIEEQLFNVGELGQTEKFAKSTKNTFLNPFALIQDYERCLIQ</sequence>
<feature type="compositionally biased region" description="Acidic residues" evidence="1">
    <location>
        <begin position="63"/>
        <end position="73"/>
    </location>
</feature>
<dbReference type="Proteomes" id="UP000324800">
    <property type="component" value="Unassembled WGS sequence"/>
</dbReference>
<feature type="region of interest" description="Disordered" evidence="1">
    <location>
        <begin position="63"/>
        <end position="89"/>
    </location>
</feature>
<evidence type="ECO:0000313" key="3">
    <source>
        <dbReference type="Proteomes" id="UP000324800"/>
    </source>
</evidence>
<dbReference type="EMBL" id="SNRW01012111">
    <property type="protein sequence ID" value="KAA6374261.1"/>
    <property type="molecule type" value="Genomic_DNA"/>
</dbReference>
<name>A0A5J4UWI9_9EUKA</name>